<dbReference type="InterPro" id="IPR018027">
    <property type="entry name" value="Asn/Gln_amidotransferase"/>
</dbReference>
<evidence type="ECO:0000256" key="3">
    <source>
        <dbReference type="ARBA" id="ARBA00022741"/>
    </source>
</evidence>
<feature type="domain" description="Asn/Gln amidotransferase" evidence="8">
    <location>
        <begin position="408"/>
        <end position="557"/>
    </location>
</feature>
<keyword evidence="7" id="KW-0496">Mitochondrion</keyword>
<dbReference type="SMART" id="SM00845">
    <property type="entry name" value="GatB_Yqey"/>
    <property type="match status" value="1"/>
</dbReference>
<dbReference type="Proteomes" id="UP001233271">
    <property type="component" value="Chromosome 5"/>
</dbReference>
<dbReference type="GO" id="GO:0070681">
    <property type="term" value="P:glutaminyl-tRNAGln biosynthesis via transamidation"/>
    <property type="evidence" value="ECO:0007669"/>
    <property type="project" value="UniProtKB-UniRule"/>
</dbReference>
<dbReference type="RefSeq" id="XP_060457909.1">
    <property type="nucleotide sequence ID" value="XM_060601413.1"/>
</dbReference>
<comment type="subcellular location">
    <subcellularLocation>
        <location evidence="7">Mitochondrion</location>
    </subcellularLocation>
</comment>
<dbReference type="SUPFAM" id="SSF55931">
    <property type="entry name" value="Glutamine synthetase/guanido kinase"/>
    <property type="match status" value="1"/>
</dbReference>
<dbReference type="NCBIfam" id="TIGR00133">
    <property type="entry name" value="gatB"/>
    <property type="match status" value="1"/>
</dbReference>
<dbReference type="EMBL" id="AP028216">
    <property type="protein sequence ID" value="BEI92644.1"/>
    <property type="molecule type" value="Genomic_DNA"/>
</dbReference>
<dbReference type="InterPro" id="IPR004413">
    <property type="entry name" value="GatB"/>
</dbReference>
<keyword evidence="10" id="KW-1185">Reference proteome</keyword>
<comment type="function">
    <text evidence="7">Allows the formation of correctly charged Gln-tRNA(Gln) through the transamidation of misacylated Glu-tRNA(Gln) in the mitochondria. The reaction takes place in the presence of glutamine and ATP through an activated gamma-phospho-Glu-tRNA(Gln).</text>
</comment>
<dbReference type="NCBIfam" id="NF004014">
    <property type="entry name" value="PRK05477.1-4"/>
    <property type="match status" value="1"/>
</dbReference>
<sequence>MSPLTLGFITEDNKFINIVNLAAMVLLTARAWSRVFSVQSTVAGSSRLARRAASTQTAPAPDDGWELVVGLEIHAQLRTGRKLFSREISEPSRKLTSGSPLSYDEDANTNVALLDAAFPGTLPVIDPEAVRLSLMTAMALGCKINPRSTFDRKHYFYHDIPPSYQITQHYNPIARDGIVRFEAGEGGVQRAFDVGIIQLQIEQDTAKSQTVGGEVLVDLNRAGTGLMEIVTQPHMRSAEEAGAFVRKLQGLLRRVGSGDGDMEKGNLRVDANVSVRRPGAPFATRCEIKNVNSVRFLQQAIEAERRRHIAHYEGNPGVPLKQETRGLNELTGETYSLRSKEEAEDYRYMPDSNLPALALEQEYLQILQDGLPELPWSTVSRLAKTYGLDRRDVETLVHLDEYAGAGAAFFEEAAGGDKHLGKKVSNWIVHELLGTLTKADKPWSPDIVPAALLSEIVTAVEGGKINGTTGRNVLKHVVSSGSSGNLDSLLQELGLASDSTGDLDGLCQEVIAKLPKEADKVRKGNEKVVMRLVGEVMKMSKGTADAKRAREVLLALLKP</sequence>
<dbReference type="InterPro" id="IPR006075">
    <property type="entry name" value="Asn/Gln-tRNA_Trfase_suB/E_cat"/>
</dbReference>
<evidence type="ECO:0000256" key="5">
    <source>
        <dbReference type="ARBA" id="ARBA00022917"/>
    </source>
</evidence>
<dbReference type="GO" id="GO:0032543">
    <property type="term" value="P:mitochondrial translation"/>
    <property type="evidence" value="ECO:0007669"/>
    <property type="project" value="UniProtKB-UniRule"/>
</dbReference>
<protein>
    <recommendedName>
        <fullName evidence="7">Glutamyl-tRNA(Gln) amidotransferase subunit B, mitochondrial</fullName>
        <shortName evidence="7">Glu-AdT subunit B</shortName>
        <ecNumber evidence="7">6.3.5.-</ecNumber>
    </recommendedName>
</protein>
<dbReference type="InterPro" id="IPR017958">
    <property type="entry name" value="Gln-tRNA_amidoTrfase_suB_CS"/>
</dbReference>
<keyword evidence="4 7" id="KW-0067">ATP-binding</keyword>
<keyword evidence="3 7" id="KW-0547">Nucleotide-binding</keyword>
<evidence type="ECO:0000256" key="2">
    <source>
        <dbReference type="ARBA" id="ARBA00022598"/>
    </source>
</evidence>
<dbReference type="Pfam" id="PF02637">
    <property type="entry name" value="GatB_Yqey"/>
    <property type="match status" value="1"/>
</dbReference>
<evidence type="ECO:0000256" key="7">
    <source>
        <dbReference type="HAMAP-Rule" id="MF_03147"/>
    </source>
</evidence>
<evidence type="ECO:0000256" key="6">
    <source>
        <dbReference type="ARBA" id="ARBA00047913"/>
    </source>
</evidence>
<accession>A0AA48L620</accession>
<evidence type="ECO:0000256" key="4">
    <source>
        <dbReference type="ARBA" id="ARBA00022840"/>
    </source>
</evidence>
<dbReference type="Gene3D" id="1.10.10.410">
    <property type="match status" value="1"/>
</dbReference>
<dbReference type="GO" id="GO:0005524">
    <property type="term" value="F:ATP binding"/>
    <property type="evidence" value="ECO:0007669"/>
    <property type="project" value="UniProtKB-KW"/>
</dbReference>
<dbReference type="GO" id="GO:0005739">
    <property type="term" value="C:mitochondrion"/>
    <property type="evidence" value="ECO:0007669"/>
    <property type="project" value="UniProtKB-SubCell"/>
</dbReference>
<proteinExistence type="inferred from homology"/>
<dbReference type="GO" id="GO:0050567">
    <property type="term" value="F:glutaminyl-tRNA synthase (glutamine-hydrolyzing) activity"/>
    <property type="evidence" value="ECO:0007669"/>
    <property type="project" value="UniProtKB-UniRule"/>
</dbReference>
<dbReference type="InterPro" id="IPR014746">
    <property type="entry name" value="Gln_synth/guanido_kin_cat_dom"/>
</dbReference>
<dbReference type="PANTHER" id="PTHR11659">
    <property type="entry name" value="GLUTAMYL-TRNA GLN AMIDOTRANSFERASE SUBUNIT B MITOCHONDRIAL AND PROKARYOTIC PET112-RELATED"/>
    <property type="match status" value="1"/>
</dbReference>
<name>A0AA48L620_9TREE</name>
<reference evidence="9" key="1">
    <citation type="journal article" date="2023" name="BMC Genomics">
        <title>Chromosome-level genome assemblies of Cutaneotrichosporon spp. (Trichosporonales, Basidiomycota) reveal imbalanced evolution between nucleotide sequences and chromosome synteny.</title>
        <authorList>
            <person name="Kobayashi Y."/>
            <person name="Kayamori A."/>
            <person name="Aoki K."/>
            <person name="Shiwa Y."/>
            <person name="Matsutani M."/>
            <person name="Fujita N."/>
            <person name="Sugita T."/>
            <person name="Iwasaki W."/>
            <person name="Tanaka N."/>
            <person name="Takashima M."/>
        </authorList>
    </citation>
    <scope>NUCLEOTIDE SEQUENCE</scope>
    <source>
        <strain evidence="9">HIS019</strain>
    </source>
</reference>
<evidence type="ECO:0000313" key="10">
    <source>
        <dbReference type="Proteomes" id="UP001233271"/>
    </source>
</evidence>
<dbReference type="AlphaFoldDB" id="A0AA48L620"/>
<dbReference type="GO" id="GO:0030956">
    <property type="term" value="C:glutamyl-tRNA(Gln) amidotransferase complex"/>
    <property type="evidence" value="ECO:0007669"/>
    <property type="project" value="UniProtKB-UniRule"/>
</dbReference>
<keyword evidence="5 7" id="KW-0648">Protein biosynthesis</keyword>
<dbReference type="InterPro" id="IPR003789">
    <property type="entry name" value="Asn/Gln_tRNA_amidoTrase-B-like"/>
</dbReference>
<evidence type="ECO:0000259" key="8">
    <source>
        <dbReference type="SMART" id="SM00845"/>
    </source>
</evidence>
<evidence type="ECO:0000256" key="1">
    <source>
        <dbReference type="ARBA" id="ARBA00005306"/>
    </source>
</evidence>
<dbReference type="SUPFAM" id="SSF89095">
    <property type="entry name" value="GatB/YqeY motif"/>
    <property type="match status" value="1"/>
</dbReference>
<organism evidence="9 10">
    <name type="scientific">Cutaneotrichosporon cavernicola</name>
    <dbReference type="NCBI Taxonomy" id="279322"/>
    <lineage>
        <taxon>Eukaryota</taxon>
        <taxon>Fungi</taxon>
        <taxon>Dikarya</taxon>
        <taxon>Basidiomycota</taxon>
        <taxon>Agaricomycotina</taxon>
        <taxon>Tremellomycetes</taxon>
        <taxon>Trichosporonales</taxon>
        <taxon>Trichosporonaceae</taxon>
        <taxon>Cutaneotrichosporon</taxon>
    </lineage>
</organism>
<dbReference type="KEGG" id="ccac:CcaHIS019_0502720"/>
<comment type="catalytic activity">
    <reaction evidence="6 7">
        <text>L-glutamyl-tRNA(Gln) + L-glutamine + ATP + H2O = L-glutaminyl-tRNA(Gln) + L-glutamate + ADP + phosphate + H(+)</text>
        <dbReference type="Rhea" id="RHEA:17521"/>
        <dbReference type="Rhea" id="RHEA-COMP:9681"/>
        <dbReference type="Rhea" id="RHEA-COMP:9684"/>
        <dbReference type="ChEBI" id="CHEBI:15377"/>
        <dbReference type="ChEBI" id="CHEBI:15378"/>
        <dbReference type="ChEBI" id="CHEBI:29985"/>
        <dbReference type="ChEBI" id="CHEBI:30616"/>
        <dbReference type="ChEBI" id="CHEBI:43474"/>
        <dbReference type="ChEBI" id="CHEBI:58359"/>
        <dbReference type="ChEBI" id="CHEBI:78520"/>
        <dbReference type="ChEBI" id="CHEBI:78521"/>
        <dbReference type="ChEBI" id="CHEBI:456216"/>
    </reaction>
</comment>
<gene>
    <name evidence="9" type="primary">PET112</name>
    <name evidence="9" type="ORF">CcaverHIS019_0502720</name>
</gene>
<evidence type="ECO:0000313" key="9">
    <source>
        <dbReference type="EMBL" id="BEI92644.1"/>
    </source>
</evidence>
<dbReference type="HAMAP" id="MF_00121">
    <property type="entry name" value="GatB"/>
    <property type="match status" value="1"/>
</dbReference>
<dbReference type="EC" id="6.3.5.-" evidence="7"/>
<dbReference type="InterPro" id="IPR017959">
    <property type="entry name" value="Asn/Gln-tRNA_amidoTrfase_suB/E"/>
</dbReference>
<comment type="subunit">
    <text evidence="7">Subunit of the heterotrimeric GatCAB amidotransferase (AdT) complex, composed of A, B and C subunits.</text>
</comment>
<dbReference type="InterPro" id="IPR023168">
    <property type="entry name" value="GatB_Yqey_C_2"/>
</dbReference>
<keyword evidence="2 7" id="KW-0436">Ligase</keyword>
<dbReference type="Pfam" id="PF02934">
    <property type="entry name" value="GatB_N"/>
    <property type="match status" value="1"/>
</dbReference>
<dbReference type="GeneID" id="85496514"/>
<comment type="similarity">
    <text evidence="1 7">Belongs to the GatB/GatE family. GatB subfamily.</text>
</comment>
<dbReference type="PANTHER" id="PTHR11659:SF0">
    <property type="entry name" value="GLUTAMYL-TRNA(GLN) AMIDOTRANSFERASE SUBUNIT B, MITOCHONDRIAL"/>
    <property type="match status" value="1"/>
</dbReference>
<dbReference type="NCBIfam" id="NF004012">
    <property type="entry name" value="PRK05477.1-2"/>
    <property type="match status" value="1"/>
</dbReference>
<dbReference type="PROSITE" id="PS01234">
    <property type="entry name" value="GATB"/>
    <property type="match status" value="1"/>
</dbReference>